<proteinExistence type="predicted"/>
<dbReference type="Proteomes" id="UP000054560">
    <property type="component" value="Unassembled WGS sequence"/>
</dbReference>
<feature type="non-terminal residue" evidence="1">
    <location>
        <position position="1"/>
    </location>
</feature>
<evidence type="ECO:0000313" key="1">
    <source>
        <dbReference type="EMBL" id="KNC70525.1"/>
    </source>
</evidence>
<evidence type="ECO:0000313" key="2">
    <source>
        <dbReference type="Proteomes" id="UP000054560"/>
    </source>
</evidence>
<gene>
    <name evidence="1" type="ORF">SARC_16946</name>
</gene>
<accession>A0A0L0F1D0</accession>
<protein>
    <submittedName>
        <fullName evidence="1">Uncharacterized protein</fullName>
    </submittedName>
</protein>
<name>A0A0L0F1D0_9EUKA</name>
<reference evidence="1 2" key="1">
    <citation type="submission" date="2011-02" db="EMBL/GenBank/DDBJ databases">
        <title>The Genome Sequence of Sphaeroforma arctica JP610.</title>
        <authorList>
            <consortium name="The Broad Institute Genome Sequencing Platform"/>
            <person name="Russ C."/>
            <person name="Cuomo C."/>
            <person name="Young S.K."/>
            <person name="Zeng Q."/>
            <person name="Gargeya S."/>
            <person name="Alvarado L."/>
            <person name="Berlin A."/>
            <person name="Chapman S.B."/>
            <person name="Chen Z."/>
            <person name="Freedman E."/>
            <person name="Gellesch M."/>
            <person name="Goldberg J."/>
            <person name="Griggs A."/>
            <person name="Gujja S."/>
            <person name="Heilman E."/>
            <person name="Heiman D."/>
            <person name="Howarth C."/>
            <person name="Mehta T."/>
            <person name="Neiman D."/>
            <person name="Pearson M."/>
            <person name="Roberts A."/>
            <person name="Saif S."/>
            <person name="Shea T."/>
            <person name="Shenoy N."/>
            <person name="Sisk P."/>
            <person name="Stolte C."/>
            <person name="Sykes S."/>
            <person name="White J."/>
            <person name="Yandava C."/>
            <person name="Burger G."/>
            <person name="Gray M.W."/>
            <person name="Holland P.W.H."/>
            <person name="King N."/>
            <person name="Lang F.B.F."/>
            <person name="Roger A.J."/>
            <person name="Ruiz-Trillo I."/>
            <person name="Haas B."/>
            <person name="Nusbaum C."/>
            <person name="Birren B."/>
        </authorList>
    </citation>
    <scope>NUCLEOTIDE SEQUENCE [LARGE SCALE GENOMIC DNA]</scope>
    <source>
        <strain evidence="1 2">JP610</strain>
    </source>
</reference>
<dbReference type="GeneID" id="25917450"/>
<dbReference type="EMBL" id="KQ250933">
    <property type="protein sequence ID" value="KNC70525.1"/>
    <property type="molecule type" value="Genomic_DNA"/>
</dbReference>
<dbReference type="RefSeq" id="XP_014144427.1">
    <property type="nucleotide sequence ID" value="XM_014288952.1"/>
</dbReference>
<organism evidence="1 2">
    <name type="scientific">Sphaeroforma arctica JP610</name>
    <dbReference type="NCBI Taxonomy" id="667725"/>
    <lineage>
        <taxon>Eukaryota</taxon>
        <taxon>Ichthyosporea</taxon>
        <taxon>Ichthyophonida</taxon>
        <taxon>Sphaeroforma</taxon>
    </lineage>
</organism>
<dbReference type="AlphaFoldDB" id="A0A0L0F1D0"/>
<keyword evidence="2" id="KW-1185">Reference proteome</keyword>
<sequence length="56" mass="6243">NGTMTSTFNGMRSALAQIDLGVWIEEYVLYAGAYDQTSNDKCCLDIPAGDYCTWLR</sequence>